<name>A0A380MNG2_9GAMM</name>
<proteinExistence type="predicted"/>
<dbReference type="RefSeq" id="WP_072575720.1">
    <property type="nucleotide sequence ID" value="NZ_LWHB01000021.1"/>
</dbReference>
<dbReference type="Gene3D" id="3.10.129.10">
    <property type="entry name" value="Hotdog Thioesterase"/>
    <property type="match status" value="1"/>
</dbReference>
<organism evidence="1 2">
    <name type="scientific">Suttonella ornithocola</name>
    <dbReference type="NCBI Taxonomy" id="279832"/>
    <lineage>
        <taxon>Bacteria</taxon>
        <taxon>Pseudomonadati</taxon>
        <taxon>Pseudomonadota</taxon>
        <taxon>Gammaproteobacteria</taxon>
        <taxon>Cardiobacteriales</taxon>
        <taxon>Cardiobacteriaceae</taxon>
        <taxon>Suttonella</taxon>
    </lineage>
</organism>
<evidence type="ECO:0000313" key="1">
    <source>
        <dbReference type="EMBL" id="SUO93271.1"/>
    </source>
</evidence>
<keyword evidence="2" id="KW-1185">Reference proteome</keyword>
<accession>A0A380MNG2</accession>
<dbReference type="InterPro" id="IPR029069">
    <property type="entry name" value="HotDog_dom_sf"/>
</dbReference>
<protein>
    <submittedName>
        <fullName evidence="1">Uncharacterized protein</fullName>
    </submittedName>
</protein>
<sequence>MQVFICPEDSDTTLSVVMHPEDTNVAGNIFGNKILTHHQDAYACAWDSAERCKRYYTLQ</sequence>
<dbReference type="SUPFAM" id="SSF54637">
    <property type="entry name" value="Thioesterase/thiol ester dehydrase-isomerase"/>
    <property type="match status" value="1"/>
</dbReference>
<gene>
    <name evidence="1" type="ORF">NCTC13337_00136</name>
</gene>
<dbReference type="AlphaFoldDB" id="A0A380MNG2"/>
<evidence type="ECO:0000313" key="2">
    <source>
        <dbReference type="Proteomes" id="UP000254601"/>
    </source>
</evidence>
<reference evidence="1 2" key="1">
    <citation type="submission" date="2018-06" db="EMBL/GenBank/DDBJ databases">
        <authorList>
            <consortium name="Pathogen Informatics"/>
            <person name="Doyle S."/>
        </authorList>
    </citation>
    <scope>NUCLEOTIDE SEQUENCE [LARGE SCALE GENOMIC DNA]</scope>
    <source>
        <strain evidence="1 2">NCTC13337</strain>
    </source>
</reference>
<dbReference type="Proteomes" id="UP000254601">
    <property type="component" value="Unassembled WGS sequence"/>
</dbReference>
<dbReference type="EMBL" id="UHIC01000001">
    <property type="protein sequence ID" value="SUO93271.1"/>
    <property type="molecule type" value="Genomic_DNA"/>
</dbReference>